<dbReference type="GO" id="GO:0005758">
    <property type="term" value="C:mitochondrial intermembrane space"/>
    <property type="evidence" value="ECO:0007669"/>
    <property type="project" value="TreeGrafter"/>
</dbReference>
<evidence type="ECO:0000256" key="3">
    <source>
        <dbReference type="ARBA" id="ARBA00013714"/>
    </source>
</evidence>
<dbReference type="PROSITE" id="PS51808">
    <property type="entry name" value="CHCH"/>
    <property type="match status" value="1"/>
</dbReference>
<keyword evidence="8" id="KW-0496">Mitochondrion</keyword>
<feature type="region of interest" description="Disordered" evidence="12">
    <location>
        <begin position="1"/>
        <end position="43"/>
    </location>
</feature>
<keyword evidence="10" id="KW-0676">Redox-active center</keyword>
<feature type="compositionally biased region" description="Basic and acidic residues" evidence="12">
    <location>
        <begin position="98"/>
        <end position="115"/>
    </location>
</feature>
<dbReference type="InterPro" id="IPR039289">
    <property type="entry name" value="CHCHD4"/>
</dbReference>
<dbReference type="GO" id="GO:0005743">
    <property type="term" value="C:mitochondrial inner membrane"/>
    <property type="evidence" value="ECO:0007669"/>
    <property type="project" value="UniProtKB-SubCell"/>
</dbReference>
<evidence type="ECO:0000313" key="14">
    <source>
        <dbReference type="Proteomes" id="UP001388673"/>
    </source>
</evidence>
<feature type="compositionally biased region" description="Acidic residues" evidence="12">
    <location>
        <begin position="254"/>
        <end position="263"/>
    </location>
</feature>
<dbReference type="Proteomes" id="UP001388673">
    <property type="component" value="Unassembled WGS sequence"/>
</dbReference>
<dbReference type="PANTHER" id="PTHR21622">
    <property type="entry name" value="COILED-COIL-HELIX-COILED-COIL-HELIX DOMAIN CONTAINING 4"/>
    <property type="match status" value="1"/>
</dbReference>
<feature type="region of interest" description="Disordered" evidence="12">
    <location>
        <begin position="254"/>
        <end position="274"/>
    </location>
</feature>
<evidence type="ECO:0000256" key="10">
    <source>
        <dbReference type="ARBA" id="ARBA00023284"/>
    </source>
</evidence>
<sequence>MFARSATRNLLRTVPSPLRSLSTSSRPSTSSASASSSSSSSSSFFSARNALIGGTTLVVAALAVSSERQKVLNDSETPSARTSVLDQPSLKTPLHKAGGVEKPGKTSQKSNDELRGVNSTIASPVRAFVHDSKTGANDDAGADAKTESQPNGGATSSPSPSPSKSEQTQDAARIVEEKSEEASQPAQGAFNEETGEINWDCPCLGGMADGPCGPQFKAAFSCFVFSEAEPKGVDCVEMFKVMQDCFREHPEIYGEEIDDEDDDSGVKAEGAASS</sequence>
<evidence type="ECO:0000256" key="8">
    <source>
        <dbReference type="ARBA" id="ARBA00023128"/>
    </source>
</evidence>
<organism evidence="13 14">
    <name type="scientific">Kwoniella newhampshirensis</name>
    <dbReference type="NCBI Taxonomy" id="1651941"/>
    <lineage>
        <taxon>Eukaryota</taxon>
        <taxon>Fungi</taxon>
        <taxon>Dikarya</taxon>
        <taxon>Basidiomycota</taxon>
        <taxon>Agaricomycotina</taxon>
        <taxon>Tremellomycetes</taxon>
        <taxon>Tremellales</taxon>
        <taxon>Cryptococcaceae</taxon>
        <taxon>Kwoniella</taxon>
    </lineage>
</organism>
<keyword evidence="5" id="KW-0653">Protein transport</keyword>
<evidence type="ECO:0000256" key="5">
    <source>
        <dbReference type="ARBA" id="ARBA00022927"/>
    </source>
</evidence>
<accession>A0AAW0YYW5</accession>
<protein>
    <recommendedName>
        <fullName evidence="3">Mitochondrial intermembrane space import and assembly protein 40</fullName>
    </recommendedName>
    <alternativeName>
        <fullName evidence="11">Mitochondrial import inner membrane translocase TIM40</fullName>
    </alternativeName>
</protein>
<evidence type="ECO:0000256" key="7">
    <source>
        <dbReference type="ARBA" id="ARBA00023010"/>
    </source>
</evidence>
<proteinExistence type="predicted"/>
<keyword evidence="4" id="KW-0813">Transport</keyword>
<evidence type="ECO:0000256" key="4">
    <source>
        <dbReference type="ARBA" id="ARBA00022448"/>
    </source>
</evidence>
<feature type="region of interest" description="Disordered" evidence="12">
    <location>
        <begin position="69"/>
        <end position="193"/>
    </location>
</feature>
<keyword evidence="7" id="KW-0811">Translocation</keyword>
<dbReference type="RefSeq" id="XP_066803080.1">
    <property type="nucleotide sequence ID" value="XM_066946688.1"/>
</dbReference>
<dbReference type="GeneID" id="92180839"/>
<keyword evidence="14" id="KW-1185">Reference proteome</keyword>
<feature type="compositionally biased region" description="Low complexity" evidence="12">
    <location>
        <begin position="156"/>
        <end position="165"/>
    </location>
</feature>
<dbReference type="KEGG" id="kne:92180839"/>
<dbReference type="EMBL" id="JBCAWK010000006">
    <property type="protein sequence ID" value="KAK8854842.1"/>
    <property type="molecule type" value="Genomic_DNA"/>
</dbReference>
<dbReference type="AlphaFoldDB" id="A0AAW0YYW5"/>
<evidence type="ECO:0000313" key="13">
    <source>
        <dbReference type="EMBL" id="KAK8854842.1"/>
    </source>
</evidence>
<name>A0AAW0YYW5_9TREE</name>
<keyword evidence="6" id="KW-0560">Oxidoreductase</keyword>
<evidence type="ECO:0000256" key="1">
    <source>
        <dbReference type="ARBA" id="ARBA00001973"/>
    </source>
</evidence>
<dbReference type="Gene3D" id="1.10.287.2900">
    <property type="match status" value="1"/>
</dbReference>
<gene>
    <name evidence="13" type="ORF">IAR55_003581</name>
</gene>
<evidence type="ECO:0000256" key="6">
    <source>
        <dbReference type="ARBA" id="ARBA00023002"/>
    </source>
</evidence>
<evidence type="ECO:0000256" key="12">
    <source>
        <dbReference type="SAM" id="MobiDB-lite"/>
    </source>
</evidence>
<comment type="cofactor">
    <cofactor evidence="1">
        <name>Cu(2+)</name>
        <dbReference type="ChEBI" id="CHEBI:29036"/>
    </cofactor>
</comment>
<dbReference type="GO" id="GO:0045041">
    <property type="term" value="P:protein import into mitochondrial intermembrane space"/>
    <property type="evidence" value="ECO:0007669"/>
    <property type="project" value="InterPro"/>
</dbReference>
<reference evidence="13 14" key="1">
    <citation type="journal article" date="2024" name="bioRxiv">
        <title>Comparative genomics of Cryptococcus and Kwoniella reveals pathogenesis evolution and contrasting karyotype dynamics via intercentromeric recombination or chromosome fusion.</title>
        <authorList>
            <person name="Coelho M.A."/>
            <person name="David-Palma M."/>
            <person name="Shea T."/>
            <person name="Bowers K."/>
            <person name="McGinley-Smith S."/>
            <person name="Mohammad A.W."/>
            <person name="Gnirke A."/>
            <person name="Yurkov A.M."/>
            <person name="Nowrousian M."/>
            <person name="Sun S."/>
            <person name="Cuomo C.A."/>
            <person name="Heitman J."/>
        </authorList>
    </citation>
    <scope>NUCLEOTIDE SEQUENCE [LARGE SCALE GENOMIC DNA]</scope>
    <source>
        <strain evidence="13 14">CBS 13917</strain>
    </source>
</reference>
<evidence type="ECO:0000256" key="9">
    <source>
        <dbReference type="ARBA" id="ARBA00023157"/>
    </source>
</evidence>
<feature type="compositionally biased region" description="Polar residues" evidence="12">
    <location>
        <begin position="1"/>
        <end position="10"/>
    </location>
</feature>
<keyword evidence="9" id="KW-1015">Disulfide bond</keyword>
<dbReference type="PANTHER" id="PTHR21622:SF0">
    <property type="entry name" value="COILED-COIL-HELIX-COILED-COIL-HELIX DOMAIN CONTAINING 4"/>
    <property type="match status" value="1"/>
</dbReference>
<evidence type="ECO:0000256" key="2">
    <source>
        <dbReference type="ARBA" id="ARBA00004164"/>
    </source>
</evidence>
<feature type="compositionally biased region" description="Polar residues" evidence="12">
    <location>
        <begin position="74"/>
        <end position="90"/>
    </location>
</feature>
<comment type="caution">
    <text evidence="13">The sequence shown here is derived from an EMBL/GenBank/DDBJ whole genome shotgun (WGS) entry which is preliminary data.</text>
</comment>
<dbReference type="GO" id="GO:0015035">
    <property type="term" value="F:protein-disulfide reductase activity"/>
    <property type="evidence" value="ECO:0007669"/>
    <property type="project" value="InterPro"/>
</dbReference>
<evidence type="ECO:0000256" key="11">
    <source>
        <dbReference type="ARBA" id="ARBA00033150"/>
    </source>
</evidence>
<feature type="compositionally biased region" description="Low complexity" evidence="12">
    <location>
        <begin position="16"/>
        <end position="43"/>
    </location>
</feature>
<comment type="subcellular location">
    <subcellularLocation>
        <location evidence="2">Mitochondrion inner membrane</location>
        <topology evidence="2">Single-pass type II membrane protein</topology>
        <orientation evidence="2">Intermembrane side</orientation>
    </subcellularLocation>
</comment>